<evidence type="ECO:0000259" key="1">
    <source>
        <dbReference type="Pfam" id="PF06985"/>
    </source>
</evidence>
<gene>
    <name evidence="2" type="ORF">B0T19DRAFT_432631</name>
</gene>
<sequence length="660" mass="74408">MPYHGVTSHLAPFLPYVEKANSSDLRRAWRMPDKLSRPIDLATLQAWLRTCDASHGDHCRANLNPIDTPDDHFPTWLVDVRKRCIVRVTTSPQIYVALSYVWGKAECISLTTSTTPQLLTEGSLNSTTLPRTLRDAMDLVSTLGLPFLWIDRLCIVQDDQAEKHAQIKAMGSIYAQAYFTLIAAQSHDASGPLSSRPVQFVSRAVPRRLFTTIARWTLSKLPNPSSPESLANSPWRGPKTDREVMHIMSIDLLRTTWFSRGWTFQEFLFSPRKVVFHNNTLNWECHCASYHETQPVPLSPSTASTPCPRPPGTDIDAYPNFHRYARLAALFTPRHLSFPEDALDAFAGTAAAFARVYPGGLVTGLPAMVFDAALLWQPYHPLRRRRAVLVEEGEAVLPSWSWVSWQGEVHSETWASGWDYLGRFGGVEEGNTGRWVTASTVEWSHSRTVGGERAPVRVVADEFRRRDWGEVLPAGWKEVLDEKGHGGYFVYDTLPGCEFRYPIPLSTGRGHAFRSRYLHCRTRHAHFRVSPKPFRSFAGRCAVVALEGPDGCFAGCLRLNDLEQDVRGSIGAEERYHLIELSSGSVGLGNRADDLPDHPLADVFDEWSLPGWVRKDGLYEFYNVMWVEWRDGVAFRLAVGRVEKQSWEETAVEEMDVTIG</sequence>
<dbReference type="Proteomes" id="UP001286456">
    <property type="component" value="Unassembled WGS sequence"/>
</dbReference>
<organism evidence="2 3">
    <name type="scientific">Cercophora scortea</name>
    <dbReference type="NCBI Taxonomy" id="314031"/>
    <lineage>
        <taxon>Eukaryota</taxon>
        <taxon>Fungi</taxon>
        <taxon>Dikarya</taxon>
        <taxon>Ascomycota</taxon>
        <taxon>Pezizomycotina</taxon>
        <taxon>Sordariomycetes</taxon>
        <taxon>Sordariomycetidae</taxon>
        <taxon>Sordariales</taxon>
        <taxon>Lasiosphaeriaceae</taxon>
        <taxon>Cercophora</taxon>
    </lineage>
</organism>
<reference evidence="2" key="1">
    <citation type="journal article" date="2023" name="Mol. Phylogenet. Evol.">
        <title>Genome-scale phylogeny and comparative genomics of the fungal order Sordariales.</title>
        <authorList>
            <person name="Hensen N."/>
            <person name="Bonometti L."/>
            <person name="Westerberg I."/>
            <person name="Brannstrom I.O."/>
            <person name="Guillou S."/>
            <person name="Cros-Aarteil S."/>
            <person name="Calhoun S."/>
            <person name="Haridas S."/>
            <person name="Kuo A."/>
            <person name="Mondo S."/>
            <person name="Pangilinan J."/>
            <person name="Riley R."/>
            <person name="LaButti K."/>
            <person name="Andreopoulos B."/>
            <person name="Lipzen A."/>
            <person name="Chen C."/>
            <person name="Yan M."/>
            <person name="Daum C."/>
            <person name="Ng V."/>
            <person name="Clum A."/>
            <person name="Steindorff A."/>
            <person name="Ohm R.A."/>
            <person name="Martin F."/>
            <person name="Silar P."/>
            <person name="Natvig D.O."/>
            <person name="Lalanne C."/>
            <person name="Gautier V."/>
            <person name="Ament-Velasquez S.L."/>
            <person name="Kruys A."/>
            <person name="Hutchinson M.I."/>
            <person name="Powell A.J."/>
            <person name="Barry K."/>
            <person name="Miller A.N."/>
            <person name="Grigoriev I.V."/>
            <person name="Debuchy R."/>
            <person name="Gladieux P."/>
            <person name="Hiltunen Thoren M."/>
            <person name="Johannesson H."/>
        </authorList>
    </citation>
    <scope>NUCLEOTIDE SEQUENCE</scope>
    <source>
        <strain evidence="2">SMH4131-1</strain>
    </source>
</reference>
<name>A0AAE0I6V0_9PEZI</name>
<proteinExistence type="predicted"/>
<dbReference type="Pfam" id="PF06985">
    <property type="entry name" value="HET"/>
    <property type="match status" value="1"/>
</dbReference>
<dbReference type="InterPro" id="IPR010730">
    <property type="entry name" value="HET"/>
</dbReference>
<evidence type="ECO:0000313" key="2">
    <source>
        <dbReference type="EMBL" id="KAK3319540.1"/>
    </source>
</evidence>
<protein>
    <submittedName>
        <fullName evidence="2">Heterokaryon incompatibility protein-domain-containing protein</fullName>
    </submittedName>
</protein>
<comment type="caution">
    <text evidence="2">The sequence shown here is derived from an EMBL/GenBank/DDBJ whole genome shotgun (WGS) entry which is preliminary data.</text>
</comment>
<keyword evidence="3" id="KW-1185">Reference proteome</keyword>
<dbReference type="PANTHER" id="PTHR33112:SF16">
    <property type="entry name" value="HETEROKARYON INCOMPATIBILITY DOMAIN-CONTAINING PROTEIN"/>
    <property type="match status" value="1"/>
</dbReference>
<dbReference type="PANTHER" id="PTHR33112">
    <property type="entry name" value="DOMAIN PROTEIN, PUTATIVE-RELATED"/>
    <property type="match status" value="1"/>
</dbReference>
<feature type="domain" description="Heterokaryon incompatibility" evidence="1">
    <location>
        <begin position="95"/>
        <end position="266"/>
    </location>
</feature>
<dbReference type="AlphaFoldDB" id="A0AAE0I6V0"/>
<reference evidence="2" key="2">
    <citation type="submission" date="2023-06" db="EMBL/GenBank/DDBJ databases">
        <authorList>
            <consortium name="Lawrence Berkeley National Laboratory"/>
            <person name="Haridas S."/>
            <person name="Hensen N."/>
            <person name="Bonometti L."/>
            <person name="Westerberg I."/>
            <person name="Brannstrom I.O."/>
            <person name="Guillou S."/>
            <person name="Cros-Aarteil S."/>
            <person name="Calhoun S."/>
            <person name="Kuo A."/>
            <person name="Mondo S."/>
            <person name="Pangilinan J."/>
            <person name="Riley R."/>
            <person name="Labutti K."/>
            <person name="Andreopoulos B."/>
            <person name="Lipzen A."/>
            <person name="Chen C."/>
            <person name="Yanf M."/>
            <person name="Daum C."/>
            <person name="Ng V."/>
            <person name="Clum A."/>
            <person name="Steindorff A."/>
            <person name="Ohm R."/>
            <person name="Martin F."/>
            <person name="Silar P."/>
            <person name="Natvig D."/>
            <person name="Lalanne C."/>
            <person name="Gautier V."/>
            <person name="Ament-Velasquez S.L."/>
            <person name="Kruys A."/>
            <person name="Hutchinson M.I."/>
            <person name="Powell A.J."/>
            <person name="Barry K."/>
            <person name="Miller A.N."/>
            <person name="Grigoriev I.V."/>
            <person name="Debuchy R."/>
            <person name="Gladieux P."/>
            <person name="Thoren M.H."/>
            <person name="Johannesson H."/>
        </authorList>
    </citation>
    <scope>NUCLEOTIDE SEQUENCE</scope>
    <source>
        <strain evidence="2">SMH4131-1</strain>
    </source>
</reference>
<dbReference type="EMBL" id="JAUEPO010000006">
    <property type="protein sequence ID" value="KAK3319540.1"/>
    <property type="molecule type" value="Genomic_DNA"/>
</dbReference>
<evidence type="ECO:0000313" key="3">
    <source>
        <dbReference type="Proteomes" id="UP001286456"/>
    </source>
</evidence>
<accession>A0AAE0I6V0</accession>